<dbReference type="InterPro" id="IPR043198">
    <property type="entry name" value="Cyclin/Ssn8"/>
</dbReference>
<dbReference type="PANTHER" id="PTHR10026">
    <property type="entry name" value="CYCLIN"/>
    <property type="match status" value="1"/>
</dbReference>
<feature type="region of interest" description="Disordered" evidence="1">
    <location>
        <begin position="109"/>
        <end position="128"/>
    </location>
</feature>
<gene>
    <name evidence="3" type="ORF">MVES_001187</name>
</gene>
<feature type="domain" description="Cyclin-like" evidence="2">
    <location>
        <begin position="281"/>
        <end position="379"/>
    </location>
</feature>
<evidence type="ECO:0000313" key="3">
    <source>
        <dbReference type="EMBL" id="PKI84787.1"/>
    </source>
</evidence>
<dbReference type="EMBL" id="KZ454988">
    <property type="protein sequence ID" value="PKI84787.1"/>
    <property type="molecule type" value="Genomic_DNA"/>
</dbReference>
<dbReference type="Gene3D" id="1.10.472.10">
    <property type="entry name" value="Cyclin-like"/>
    <property type="match status" value="2"/>
</dbReference>
<dbReference type="Proteomes" id="UP000232875">
    <property type="component" value="Unassembled WGS sequence"/>
</dbReference>
<feature type="compositionally biased region" description="Low complexity" evidence="1">
    <location>
        <begin position="114"/>
        <end position="128"/>
    </location>
</feature>
<dbReference type="STRING" id="2020962.A0A2N1JDZ9"/>
<evidence type="ECO:0000259" key="2">
    <source>
        <dbReference type="SMART" id="SM00385"/>
    </source>
</evidence>
<dbReference type="SMART" id="SM00385">
    <property type="entry name" value="CYCLIN"/>
    <property type="match status" value="2"/>
</dbReference>
<evidence type="ECO:0000313" key="4">
    <source>
        <dbReference type="Proteomes" id="UP000232875"/>
    </source>
</evidence>
<name>A0A2N1JDZ9_9BASI</name>
<dbReference type="CDD" id="cd20532">
    <property type="entry name" value="CYCLIN_CCNL_rpt1"/>
    <property type="match status" value="1"/>
</dbReference>
<accession>A0A2N1JDZ9</accession>
<feature type="region of interest" description="Disordered" evidence="1">
    <location>
        <begin position="71"/>
        <end position="90"/>
    </location>
</feature>
<organism evidence="3 4">
    <name type="scientific">Malassezia vespertilionis</name>
    <dbReference type="NCBI Taxonomy" id="2020962"/>
    <lineage>
        <taxon>Eukaryota</taxon>
        <taxon>Fungi</taxon>
        <taxon>Dikarya</taxon>
        <taxon>Basidiomycota</taxon>
        <taxon>Ustilaginomycotina</taxon>
        <taxon>Malasseziomycetes</taxon>
        <taxon>Malasseziales</taxon>
        <taxon>Malasseziaceae</taxon>
        <taxon>Malassezia</taxon>
    </lineage>
</organism>
<sequence length="414" mass="45682">MSRALLRLDTGTRASSSVCSPLPLASAQCGNARIRISKLQPSRMRREPHEPVPGRRYSEPIAERALMEHKRTAPSADAAMRAQGKPGSQTAARPITMHSEAMLGTQAVPSLHGSARSSRSMRTSSSSTLNALATDTQASAKPSWSDGIDPDLEEELCVFGCQLIQQAGVLLSLPQVVMGTAQVLFQRFWYVSSMRNFQVLDISMGALLLASKLEEVPVRLRQVLLVYDYLVQRARRTEAFEYEPPHYHSQSFHDAKDALIVGEIQLLKRLGFHVQVGLPHALLINYMQLLGVAQSNTARAGHAPVLAAQRAWNILNDALQTPIYCLFPPHAIAAAAIYLLTLEDTEWAPLALPMEPSPWWALFDVSRDELRVIATHILRLYDAQGLGARVQARRAELVELATRAGLRAWLAQHA</sequence>
<dbReference type="GO" id="GO:0016538">
    <property type="term" value="F:cyclin-dependent protein serine/threonine kinase regulator activity"/>
    <property type="evidence" value="ECO:0007669"/>
    <property type="project" value="InterPro"/>
</dbReference>
<evidence type="ECO:0000256" key="1">
    <source>
        <dbReference type="SAM" id="MobiDB-lite"/>
    </source>
</evidence>
<protein>
    <recommendedName>
        <fullName evidence="2">Cyclin-like domain-containing protein</fullName>
    </recommendedName>
</protein>
<dbReference type="SUPFAM" id="SSF47954">
    <property type="entry name" value="Cyclin-like"/>
    <property type="match status" value="2"/>
</dbReference>
<dbReference type="InterPro" id="IPR036915">
    <property type="entry name" value="Cyclin-like_sf"/>
</dbReference>
<keyword evidence="4" id="KW-1185">Reference proteome</keyword>
<dbReference type="OrthoDB" id="10264655at2759"/>
<feature type="domain" description="Cyclin-like" evidence="2">
    <location>
        <begin position="162"/>
        <end position="268"/>
    </location>
</feature>
<dbReference type="AlphaFoldDB" id="A0A2N1JDZ9"/>
<reference evidence="3 4" key="1">
    <citation type="submission" date="2017-10" db="EMBL/GenBank/DDBJ databases">
        <title>A novel species of cold-tolerant Malassezia isolated from bats.</title>
        <authorList>
            <person name="Lorch J.M."/>
            <person name="Palmer J.M."/>
            <person name="Vanderwolf K.J."/>
            <person name="Schmidt K.Z."/>
            <person name="Verant M.L."/>
            <person name="Weller T.J."/>
            <person name="Blehert D.S."/>
        </authorList>
    </citation>
    <scope>NUCLEOTIDE SEQUENCE [LARGE SCALE GENOMIC DNA]</scope>
    <source>
        <strain evidence="3 4">NWHC:44797-103</strain>
    </source>
</reference>
<proteinExistence type="predicted"/>
<dbReference type="GO" id="GO:0006357">
    <property type="term" value="P:regulation of transcription by RNA polymerase II"/>
    <property type="evidence" value="ECO:0007669"/>
    <property type="project" value="InterPro"/>
</dbReference>
<dbReference type="InterPro" id="IPR013763">
    <property type="entry name" value="Cyclin-like_dom"/>
</dbReference>